<evidence type="ECO:0000256" key="4">
    <source>
        <dbReference type="ARBA" id="ARBA00022692"/>
    </source>
</evidence>
<feature type="domain" description="Cation efflux protein transmembrane" evidence="8">
    <location>
        <begin position="18"/>
        <end position="211"/>
    </location>
</feature>
<feature type="domain" description="Cation efflux protein cytoplasmic" evidence="9">
    <location>
        <begin position="216"/>
        <end position="292"/>
    </location>
</feature>
<dbReference type="Pfam" id="PF16916">
    <property type="entry name" value="ZT_dimer"/>
    <property type="match status" value="1"/>
</dbReference>
<evidence type="ECO:0000256" key="1">
    <source>
        <dbReference type="ARBA" id="ARBA00004141"/>
    </source>
</evidence>
<sequence>MLDASDPGRYEAGRRVTLVSIGANLVLTLAQIVIGVIGNSQALVADGMHTLSDLITDFMVLFALKFGRKAADAEHPYGHGRIETAVTMLLGAILTAVAVGITLRAGMRLGAAEAFITPAVATLWVAVVTLFAKEALFHYTMRVAVRYDSNMLRANAWHHRSDAISSLIVVVGIGGSLFGFVYLDSVAAIVVAFMVAKVGVDLTWQALRELVDTALAQEDIEAIRRTILTTGGVKALHLLRTRRVGGRALVDVHIIVDERLSVTEGHQISETVRARLMNEITRVADAMVHIDTEEDISGPTCLDLPLRDEVLKRLERYFKDIPAARRIERVTLHYIERHIDLELLLPLAAVADAAEAGRLVARLKAAVGKDEYIGTLDVHFH</sequence>
<evidence type="ECO:0000259" key="9">
    <source>
        <dbReference type="Pfam" id="PF16916"/>
    </source>
</evidence>
<dbReference type="InterPro" id="IPR050291">
    <property type="entry name" value="CDF_Transporter"/>
</dbReference>
<evidence type="ECO:0000259" key="8">
    <source>
        <dbReference type="Pfam" id="PF01545"/>
    </source>
</evidence>
<keyword evidence="5 7" id="KW-1133">Transmembrane helix</keyword>
<protein>
    <submittedName>
        <fullName evidence="10">Uncharacterized protein</fullName>
    </submittedName>
</protein>
<dbReference type="STRING" id="1817764.A2637_06125"/>
<evidence type="ECO:0000256" key="6">
    <source>
        <dbReference type="ARBA" id="ARBA00023136"/>
    </source>
</evidence>
<keyword evidence="6 7" id="KW-0472">Membrane</keyword>
<feature type="transmembrane region" description="Helical" evidence="7">
    <location>
        <begin position="115"/>
        <end position="132"/>
    </location>
</feature>
<dbReference type="AlphaFoldDB" id="A0A1F6TM28"/>
<feature type="transmembrane region" description="Helical" evidence="7">
    <location>
        <begin position="85"/>
        <end position="103"/>
    </location>
</feature>
<dbReference type="InterPro" id="IPR027470">
    <property type="entry name" value="Cation_efflux_CTD"/>
</dbReference>
<proteinExistence type="inferred from homology"/>
<comment type="similarity">
    <text evidence="2">Belongs to the cation diffusion facilitator (CDF) transporter (TC 2.A.4) family.</text>
</comment>
<dbReference type="InterPro" id="IPR027469">
    <property type="entry name" value="Cation_efflux_TMD_sf"/>
</dbReference>
<feature type="transmembrane region" description="Helical" evidence="7">
    <location>
        <begin position="16"/>
        <end position="37"/>
    </location>
</feature>
<dbReference type="SUPFAM" id="SSF160240">
    <property type="entry name" value="Cation efflux protein cytoplasmic domain-like"/>
    <property type="match status" value="1"/>
</dbReference>
<comment type="subcellular location">
    <subcellularLocation>
        <location evidence="1">Membrane</location>
        <topology evidence="1">Multi-pass membrane protein</topology>
    </subcellularLocation>
</comment>
<dbReference type="NCBIfam" id="TIGR01297">
    <property type="entry name" value="CDF"/>
    <property type="match status" value="1"/>
</dbReference>
<dbReference type="GO" id="GO:0008324">
    <property type="term" value="F:monoatomic cation transmembrane transporter activity"/>
    <property type="evidence" value="ECO:0007669"/>
    <property type="project" value="InterPro"/>
</dbReference>
<dbReference type="InterPro" id="IPR002524">
    <property type="entry name" value="Cation_efflux"/>
</dbReference>
<feature type="transmembrane region" description="Helical" evidence="7">
    <location>
        <begin position="163"/>
        <end position="183"/>
    </location>
</feature>
<dbReference type="SUPFAM" id="SSF161111">
    <property type="entry name" value="Cation efflux protein transmembrane domain-like"/>
    <property type="match status" value="1"/>
</dbReference>
<dbReference type="Proteomes" id="UP000179360">
    <property type="component" value="Unassembled WGS sequence"/>
</dbReference>
<dbReference type="Pfam" id="PF01545">
    <property type="entry name" value="Cation_efflux"/>
    <property type="match status" value="1"/>
</dbReference>
<reference evidence="10 11" key="1">
    <citation type="journal article" date="2016" name="Nat. Commun.">
        <title>Thousands of microbial genomes shed light on interconnected biogeochemical processes in an aquifer system.</title>
        <authorList>
            <person name="Anantharaman K."/>
            <person name="Brown C.T."/>
            <person name="Hug L.A."/>
            <person name="Sharon I."/>
            <person name="Castelle C.J."/>
            <person name="Probst A.J."/>
            <person name="Thomas B.C."/>
            <person name="Singh A."/>
            <person name="Wilkins M.J."/>
            <person name="Karaoz U."/>
            <person name="Brodie E.L."/>
            <person name="Williams K.H."/>
            <person name="Hubbard S.S."/>
            <person name="Banfield J.F."/>
        </authorList>
    </citation>
    <scope>NUCLEOTIDE SEQUENCE [LARGE SCALE GENOMIC DNA]</scope>
</reference>
<dbReference type="PANTHER" id="PTHR43840">
    <property type="entry name" value="MITOCHONDRIAL METAL TRANSPORTER 1-RELATED"/>
    <property type="match status" value="1"/>
</dbReference>
<dbReference type="InterPro" id="IPR058533">
    <property type="entry name" value="Cation_efflux_TM"/>
</dbReference>
<dbReference type="GO" id="GO:0016020">
    <property type="term" value="C:membrane"/>
    <property type="evidence" value="ECO:0007669"/>
    <property type="project" value="UniProtKB-SubCell"/>
</dbReference>
<evidence type="ECO:0000313" key="11">
    <source>
        <dbReference type="Proteomes" id="UP000179360"/>
    </source>
</evidence>
<keyword evidence="3" id="KW-0813">Transport</keyword>
<gene>
    <name evidence="10" type="ORF">A2637_06125</name>
</gene>
<dbReference type="InterPro" id="IPR036837">
    <property type="entry name" value="Cation_efflux_CTD_sf"/>
</dbReference>
<dbReference type="PANTHER" id="PTHR43840:SF15">
    <property type="entry name" value="MITOCHONDRIAL METAL TRANSPORTER 1-RELATED"/>
    <property type="match status" value="1"/>
</dbReference>
<comment type="caution">
    <text evidence="10">The sequence shown here is derived from an EMBL/GenBank/DDBJ whole genome shotgun (WGS) entry which is preliminary data.</text>
</comment>
<dbReference type="Gene3D" id="3.30.70.1350">
    <property type="entry name" value="Cation efflux protein, cytoplasmic domain"/>
    <property type="match status" value="1"/>
</dbReference>
<dbReference type="Gene3D" id="1.20.1510.10">
    <property type="entry name" value="Cation efflux protein transmembrane domain"/>
    <property type="match status" value="1"/>
</dbReference>
<accession>A0A1F6TM28</accession>
<evidence type="ECO:0000256" key="7">
    <source>
        <dbReference type="SAM" id="Phobius"/>
    </source>
</evidence>
<evidence type="ECO:0000256" key="5">
    <source>
        <dbReference type="ARBA" id="ARBA00022989"/>
    </source>
</evidence>
<evidence type="ECO:0000256" key="2">
    <source>
        <dbReference type="ARBA" id="ARBA00008114"/>
    </source>
</evidence>
<keyword evidence="4 7" id="KW-0812">Transmembrane</keyword>
<dbReference type="EMBL" id="MFSY01000055">
    <property type="protein sequence ID" value="OGI46129.1"/>
    <property type="molecule type" value="Genomic_DNA"/>
</dbReference>
<dbReference type="FunFam" id="1.20.1510.10:FF:000006">
    <property type="entry name" value="Divalent cation efflux transporter"/>
    <property type="match status" value="1"/>
</dbReference>
<organism evidence="10 11">
    <name type="scientific">Candidatus Muproteobacteria bacterium RIFCSPHIGHO2_01_FULL_65_16</name>
    <dbReference type="NCBI Taxonomy" id="1817764"/>
    <lineage>
        <taxon>Bacteria</taxon>
        <taxon>Pseudomonadati</taxon>
        <taxon>Pseudomonadota</taxon>
        <taxon>Candidatus Muproteobacteria</taxon>
    </lineage>
</organism>
<evidence type="ECO:0000313" key="10">
    <source>
        <dbReference type="EMBL" id="OGI46129.1"/>
    </source>
</evidence>
<evidence type="ECO:0000256" key="3">
    <source>
        <dbReference type="ARBA" id="ARBA00022448"/>
    </source>
</evidence>
<name>A0A1F6TM28_9PROT</name>